<evidence type="ECO:0000256" key="2">
    <source>
        <dbReference type="ARBA" id="ARBA00022792"/>
    </source>
</evidence>
<organism evidence="9 10">
    <name type="scientific">Jaminaea rosea</name>
    <dbReference type="NCBI Taxonomy" id="1569628"/>
    <lineage>
        <taxon>Eukaryota</taxon>
        <taxon>Fungi</taxon>
        <taxon>Dikarya</taxon>
        <taxon>Basidiomycota</taxon>
        <taxon>Ustilaginomycotina</taxon>
        <taxon>Exobasidiomycetes</taxon>
        <taxon>Microstromatales</taxon>
        <taxon>Microstromatales incertae sedis</taxon>
        <taxon>Jaminaea</taxon>
    </lineage>
</organism>
<feature type="non-terminal residue" evidence="9">
    <location>
        <position position="184"/>
    </location>
</feature>
<dbReference type="PROSITE" id="PS00760">
    <property type="entry name" value="SPASE_I_2"/>
    <property type="match status" value="1"/>
</dbReference>
<dbReference type="PANTHER" id="PTHR12383:SF16">
    <property type="entry name" value="MITOCHONDRIAL INNER MEMBRANE PROTEASE SUBUNIT 1"/>
    <property type="match status" value="1"/>
</dbReference>
<evidence type="ECO:0000256" key="1">
    <source>
        <dbReference type="ARBA" id="ARBA00004273"/>
    </source>
</evidence>
<evidence type="ECO:0000313" key="10">
    <source>
        <dbReference type="Proteomes" id="UP000245884"/>
    </source>
</evidence>
<dbReference type="SUPFAM" id="SSF51306">
    <property type="entry name" value="LexA/Signal peptidase"/>
    <property type="match status" value="1"/>
</dbReference>
<comment type="subcellular location">
    <subcellularLocation>
        <location evidence="1">Mitochondrion inner membrane</location>
    </subcellularLocation>
</comment>
<keyword evidence="4" id="KW-0496">Mitochondrion</keyword>
<reference evidence="9 10" key="1">
    <citation type="journal article" date="2018" name="Mol. Biol. Evol.">
        <title>Broad Genomic Sampling Reveals a Smut Pathogenic Ancestry of the Fungal Clade Ustilaginomycotina.</title>
        <authorList>
            <person name="Kijpornyongpan T."/>
            <person name="Mondo S.J."/>
            <person name="Barry K."/>
            <person name="Sandor L."/>
            <person name="Lee J."/>
            <person name="Lipzen A."/>
            <person name="Pangilinan J."/>
            <person name="LaButti K."/>
            <person name="Hainaut M."/>
            <person name="Henrissat B."/>
            <person name="Grigoriev I.V."/>
            <person name="Spatafora J.W."/>
            <person name="Aime M.C."/>
        </authorList>
    </citation>
    <scope>NUCLEOTIDE SEQUENCE [LARGE SCALE GENOMIC DNA]</scope>
    <source>
        <strain evidence="9 10">MCA 5214</strain>
    </source>
</reference>
<keyword evidence="5" id="KW-0472">Membrane</keyword>
<evidence type="ECO:0000256" key="7">
    <source>
        <dbReference type="PIRSR" id="PIRSR600223-1"/>
    </source>
</evidence>
<feature type="non-terminal residue" evidence="9">
    <location>
        <position position="1"/>
    </location>
</feature>
<dbReference type="GeneID" id="37025987"/>
<accession>A0A316UX54</accession>
<dbReference type="EMBL" id="KZ819662">
    <property type="protein sequence ID" value="PWN29897.1"/>
    <property type="molecule type" value="Genomic_DNA"/>
</dbReference>
<keyword evidence="3" id="KW-0378">Hydrolase</keyword>
<evidence type="ECO:0000259" key="8">
    <source>
        <dbReference type="Pfam" id="PF10502"/>
    </source>
</evidence>
<name>A0A316UX54_9BASI</name>
<dbReference type="Gene3D" id="2.10.109.10">
    <property type="entry name" value="Umud Fragment, subunit A"/>
    <property type="match status" value="1"/>
</dbReference>
<dbReference type="InterPro" id="IPR052064">
    <property type="entry name" value="Mito_IMP1_subunit"/>
</dbReference>
<sequence length="184" mass="20282">SAWSHRLRSTRPYLVRGLQIACLLHVITTHLFEVRGCEGPSMLPTLSPQGDWLLQVRLPFARWLEGLRASERTGAGAGMPWKTRISKKDPTCGLPLRIGDMVVSASPRNPSRYVCKRIVGLPGDRVLMDPRVQLGERKGPDLYVTVPVGHVFLTGDNLSHSTDSRHYGPVPLGCIKGKVVARVS</sequence>
<dbReference type="CDD" id="cd06530">
    <property type="entry name" value="S26_SPase_I"/>
    <property type="match status" value="1"/>
</dbReference>
<dbReference type="GO" id="GO:0006465">
    <property type="term" value="P:signal peptide processing"/>
    <property type="evidence" value="ECO:0007669"/>
    <property type="project" value="InterPro"/>
</dbReference>
<dbReference type="AlphaFoldDB" id="A0A316UX54"/>
<dbReference type="Pfam" id="PF10502">
    <property type="entry name" value="Peptidase_S26"/>
    <property type="match status" value="2"/>
</dbReference>
<dbReference type="Proteomes" id="UP000245884">
    <property type="component" value="Unassembled WGS sequence"/>
</dbReference>
<evidence type="ECO:0000256" key="3">
    <source>
        <dbReference type="ARBA" id="ARBA00022801"/>
    </source>
</evidence>
<dbReference type="InterPro" id="IPR019757">
    <property type="entry name" value="Pept_S26A_signal_pept_1_Lys-AS"/>
</dbReference>
<dbReference type="InterPro" id="IPR000223">
    <property type="entry name" value="Pept_S26A_signal_pept_1"/>
</dbReference>
<dbReference type="GO" id="GO:0042720">
    <property type="term" value="C:mitochondrial inner membrane peptidase complex"/>
    <property type="evidence" value="ECO:0007669"/>
    <property type="project" value="TreeGrafter"/>
</dbReference>
<feature type="domain" description="Peptidase S26" evidence="8">
    <location>
        <begin position="144"/>
        <end position="183"/>
    </location>
</feature>
<dbReference type="GO" id="GO:0006627">
    <property type="term" value="P:protein processing involved in protein targeting to mitochondrion"/>
    <property type="evidence" value="ECO:0007669"/>
    <property type="project" value="TreeGrafter"/>
</dbReference>
<dbReference type="InterPro" id="IPR019533">
    <property type="entry name" value="Peptidase_S26"/>
</dbReference>
<dbReference type="PRINTS" id="PR00727">
    <property type="entry name" value="LEADERPTASE"/>
</dbReference>
<feature type="domain" description="Peptidase S26" evidence="8">
    <location>
        <begin position="17"/>
        <end position="128"/>
    </location>
</feature>
<dbReference type="GO" id="GO:0004252">
    <property type="term" value="F:serine-type endopeptidase activity"/>
    <property type="evidence" value="ECO:0007669"/>
    <property type="project" value="InterPro"/>
</dbReference>
<dbReference type="InterPro" id="IPR036286">
    <property type="entry name" value="LexA/Signal_pep-like_sf"/>
</dbReference>
<protein>
    <submittedName>
        <fullName evidence="9">LexA/Signal peptidase</fullName>
    </submittedName>
</protein>
<dbReference type="RefSeq" id="XP_025364509.1">
    <property type="nucleotide sequence ID" value="XM_025504164.1"/>
</dbReference>
<evidence type="ECO:0000256" key="6">
    <source>
        <dbReference type="ARBA" id="ARBA00038445"/>
    </source>
</evidence>
<feature type="active site" evidence="7">
    <location>
        <position position="116"/>
    </location>
</feature>
<keyword evidence="2" id="KW-0999">Mitochondrion inner membrane</keyword>
<proteinExistence type="inferred from homology"/>
<dbReference type="PANTHER" id="PTHR12383">
    <property type="entry name" value="PROTEASE FAMILY S26 MITOCHONDRIAL INNER MEMBRANE PROTEASE-RELATED"/>
    <property type="match status" value="1"/>
</dbReference>
<dbReference type="OrthoDB" id="308440at2759"/>
<evidence type="ECO:0000313" key="9">
    <source>
        <dbReference type="EMBL" id="PWN29897.1"/>
    </source>
</evidence>
<evidence type="ECO:0000256" key="4">
    <source>
        <dbReference type="ARBA" id="ARBA00023128"/>
    </source>
</evidence>
<dbReference type="STRING" id="1569628.A0A316UX54"/>
<evidence type="ECO:0000256" key="5">
    <source>
        <dbReference type="ARBA" id="ARBA00023136"/>
    </source>
</evidence>
<feature type="active site" evidence="7">
    <location>
        <position position="41"/>
    </location>
</feature>
<gene>
    <name evidence="9" type="ORF">BDZ90DRAFT_213278</name>
</gene>
<keyword evidence="10" id="KW-1185">Reference proteome</keyword>
<comment type="similarity">
    <text evidence="6">Belongs to the peptidase S26 family. IMP1 subfamily.</text>
</comment>